<proteinExistence type="predicted"/>
<evidence type="ECO:0000313" key="2">
    <source>
        <dbReference type="Proteomes" id="UP000596035"/>
    </source>
</evidence>
<gene>
    <name evidence="1" type="ORF">I5Q82_11055</name>
</gene>
<reference evidence="1 2" key="1">
    <citation type="submission" date="2020-11" db="EMBL/GenBank/DDBJ databases">
        <title>Closed and high quality bacterial genomes of the OMM12 community.</title>
        <authorList>
            <person name="Marbouty M."/>
            <person name="Lamy-Besnier Q."/>
            <person name="Debarbieux L."/>
            <person name="Koszul R."/>
        </authorList>
    </citation>
    <scope>NUCLEOTIDE SEQUENCE [LARGE SCALE GENOMIC DNA]</scope>
    <source>
        <strain evidence="1 2">KB18</strain>
    </source>
</reference>
<dbReference type="RefSeq" id="WP_066536790.1">
    <property type="nucleotide sequence ID" value="NZ_CP021422.1"/>
</dbReference>
<dbReference type="Proteomes" id="UP000596035">
    <property type="component" value="Chromosome"/>
</dbReference>
<protein>
    <submittedName>
        <fullName evidence="1">Uncharacterized protein</fullName>
    </submittedName>
</protein>
<evidence type="ECO:0000313" key="1">
    <source>
        <dbReference type="EMBL" id="QQR28660.1"/>
    </source>
</evidence>
<dbReference type="EMBL" id="CP065321">
    <property type="protein sequence ID" value="QQR28660.1"/>
    <property type="molecule type" value="Genomic_DNA"/>
</dbReference>
<name>A0AA92L3A9_9FIRM</name>
<accession>A0AA92L3A9</accession>
<organism evidence="1 2">
    <name type="scientific">Acutalibacter muris</name>
    <dbReference type="NCBI Taxonomy" id="1796620"/>
    <lineage>
        <taxon>Bacteria</taxon>
        <taxon>Bacillati</taxon>
        <taxon>Bacillota</taxon>
        <taxon>Clostridia</taxon>
        <taxon>Eubacteriales</taxon>
        <taxon>Acutalibacteraceae</taxon>
        <taxon>Acutalibacter</taxon>
    </lineage>
</organism>
<sequence>MPEQPGATKRYGNGNRDAAITAAGPYCRIRPGMWCKSTWATMTVQMPEETYQRMKEYLKLHRVKQMDFLTRLMESALEKEDPSTVEGNNG</sequence>
<dbReference type="AlphaFoldDB" id="A0AA92L3A9"/>